<sequence>MKKYLIMFVVLLCIPLTMLAQQTVTVSGTVTDTKGVPMIGVNVSVKDVAGLGAITDLDGHYHLKMEPYHKLAFTYIGYETVEVLVKDKYTINVEMKEAAASALDEVVVTGMGAQKKLTVTGAVTNVKVEDLKRFPTSNLSNALAGNVPGIIAMQNSGQPGKNTSEFWIRGISTFGASNSAYILVDGFERNNLDEINIEDIESFTVLKDASATAIYGSKGANGVVLITTKHGKAGKVNINAKVETSYNTRTITPEFVDGNTYANLMNEACVTRNKGFVFRPEELEIIRLGLDPDLYPNVDWMDVLLKDGAWSYRANLNLSGGGSTARYFVSASYVEDEGMYKTDDTLKKDYDTNANYKRWNYRMNVDIDITKTTLLKVGVSGSLAKRNSPGLGDNDVWGELFGYNALSTPVLYSNGRIPALGTGNKTNPWVSATQTGYNENWDNNIQTNVTLEQNFDFITKGLRFVGRFGYDTNNSNWINRHRWPDQWKALSRNPQNGEIVWDHVSGPSDMFQDSGSGGDRREFLDLLLSWDRGFKDHHLGATVRYTQDSKKQTVNIGTDIKNGVARRNQGLAGRVTYNWNYRYFFDFNFGYTGSENFATGHQYGFFPAFSAAWNIAEEPIIKNNLKWMNMFKVRYSHGKVGNDNMNDRFPYLYTIQDWYRDGDNNRDLAGYNWGTAAYSNYYKGIHYSQVASPYITWEVATKDDLGIDLSLFNDKFSATIDYFYEKRTGIYMTRQFLPLITGLESQPRANVGAVRSRGFDGHFSLKEKIGNVDMTIRGNMTYSKNEVLDRDEENKVYPYQYERGYRVDQEKGLIALGLFKDYDDIRNSPKQTEWGVVQPGDIKYKDVNGDGVINDGDRVAIGATRRPNLVYGIGASVAWNGFDFNVHFQGAGKSTFPIYGKCVFAFRENDWGNIMKGMLEDRWVDSETAEKLGIQANENPNAPYPRLTYGVNGNNEQGSTFWLRNGRYVRLKNVDIGYTLPKNITNKLHFNNIRIFVAGSNLITWSSFKLWDPESTQPRGEEYPLTKSITMGLTVNL</sequence>
<dbReference type="InterPro" id="IPR012910">
    <property type="entry name" value="Plug_dom"/>
</dbReference>
<name>A0A1M5EQR5_9BACE</name>
<keyword evidence="1" id="KW-1134">Transmembrane beta strand</keyword>
<evidence type="ECO:0000259" key="3">
    <source>
        <dbReference type="Pfam" id="PF07715"/>
    </source>
</evidence>
<keyword evidence="1" id="KW-0812">Transmembrane</keyword>
<dbReference type="OrthoDB" id="721000at2"/>
<dbReference type="InterPro" id="IPR037066">
    <property type="entry name" value="Plug_dom_sf"/>
</dbReference>
<dbReference type="FunFam" id="2.60.40.1120:FF:000003">
    <property type="entry name" value="Outer membrane protein Omp121"/>
    <property type="match status" value="1"/>
</dbReference>
<dbReference type="SUPFAM" id="SSF56935">
    <property type="entry name" value="Porins"/>
    <property type="match status" value="1"/>
</dbReference>
<dbReference type="PROSITE" id="PS52016">
    <property type="entry name" value="TONB_DEPENDENT_REC_3"/>
    <property type="match status" value="1"/>
</dbReference>
<dbReference type="NCBIfam" id="TIGR04056">
    <property type="entry name" value="OMP_RagA_SusC"/>
    <property type="match status" value="1"/>
</dbReference>
<dbReference type="Pfam" id="PF13715">
    <property type="entry name" value="CarbopepD_reg_2"/>
    <property type="match status" value="1"/>
</dbReference>
<dbReference type="AlphaFoldDB" id="A0A1M5EQR5"/>
<keyword evidence="1" id="KW-0813">Transport</keyword>
<feature type="domain" description="TonB-dependent receptor plug" evidence="3">
    <location>
        <begin position="116"/>
        <end position="223"/>
    </location>
</feature>
<dbReference type="InterPro" id="IPR023996">
    <property type="entry name" value="TonB-dep_OMP_SusC/RagA"/>
</dbReference>
<dbReference type="SUPFAM" id="SSF49464">
    <property type="entry name" value="Carboxypeptidase regulatory domain-like"/>
    <property type="match status" value="1"/>
</dbReference>
<dbReference type="Gene3D" id="2.60.40.1120">
    <property type="entry name" value="Carboxypeptidase-like, regulatory domain"/>
    <property type="match status" value="1"/>
</dbReference>
<dbReference type="FunFam" id="2.170.130.10:FF:000003">
    <property type="entry name" value="SusC/RagA family TonB-linked outer membrane protein"/>
    <property type="match status" value="1"/>
</dbReference>
<accession>A0A1M5EQR5</accession>
<organism evidence="4 5">
    <name type="scientific">Bacteroides faecichinchillae</name>
    <dbReference type="NCBI Taxonomy" id="871325"/>
    <lineage>
        <taxon>Bacteria</taxon>
        <taxon>Pseudomonadati</taxon>
        <taxon>Bacteroidota</taxon>
        <taxon>Bacteroidia</taxon>
        <taxon>Bacteroidales</taxon>
        <taxon>Bacteroidaceae</taxon>
        <taxon>Bacteroides</taxon>
    </lineage>
</organism>
<dbReference type="RefSeq" id="WP_136498582.1">
    <property type="nucleotide sequence ID" value="NZ_FQVD01000037.1"/>
</dbReference>
<evidence type="ECO:0000256" key="1">
    <source>
        <dbReference type="PROSITE-ProRule" id="PRU01360"/>
    </source>
</evidence>
<feature type="signal peptide" evidence="2">
    <location>
        <begin position="1"/>
        <end position="20"/>
    </location>
</feature>
<feature type="chain" id="PRO_5030031377" evidence="2">
    <location>
        <begin position="21"/>
        <end position="1037"/>
    </location>
</feature>
<dbReference type="Proteomes" id="UP000184436">
    <property type="component" value="Unassembled WGS sequence"/>
</dbReference>
<comment type="subcellular location">
    <subcellularLocation>
        <location evidence="1">Cell outer membrane</location>
        <topology evidence="1">Multi-pass membrane protein</topology>
    </subcellularLocation>
</comment>
<dbReference type="InterPro" id="IPR008969">
    <property type="entry name" value="CarboxyPept-like_regulatory"/>
</dbReference>
<reference evidence="4 5" key="1">
    <citation type="submission" date="2016-11" db="EMBL/GenBank/DDBJ databases">
        <authorList>
            <person name="Jaros S."/>
            <person name="Januszkiewicz K."/>
            <person name="Wedrychowicz H."/>
        </authorList>
    </citation>
    <scope>NUCLEOTIDE SEQUENCE [LARGE SCALE GENOMIC DNA]</scope>
    <source>
        <strain evidence="4 5">DSM 26883</strain>
    </source>
</reference>
<protein>
    <submittedName>
        <fullName evidence="4">TonB-linked outer membrane protein, SusC/RagA family</fullName>
    </submittedName>
</protein>
<dbReference type="NCBIfam" id="TIGR04057">
    <property type="entry name" value="SusC_RagA_signa"/>
    <property type="match status" value="1"/>
</dbReference>
<evidence type="ECO:0000313" key="5">
    <source>
        <dbReference type="Proteomes" id="UP000184436"/>
    </source>
</evidence>
<dbReference type="EMBL" id="FQVD01000037">
    <property type="protein sequence ID" value="SHF81517.1"/>
    <property type="molecule type" value="Genomic_DNA"/>
</dbReference>
<keyword evidence="1" id="KW-0472">Membrane</keyword>
<dbReference type="GO" id="GO:0009279">
    <property type="term" value="C:cell outer membrane"/>
    <property type="evidence" value="ECO:0007669"/>
    <property type="project" value="UniProtKB-SubCell"/>
</dbReference>
<proteinExistence type="inferred from homology"/>
<keyword evidence="1" id="KW-0998">Cell outer membrane</keyword>
<keyword evidence="2" id="KW-0732">Signal</keyword>
<dbReference type="Gene3D" id="2.170.130.10">
    <property type="entry name" value="TonB-dependent receptor, plug domain"/>
    <property type="match status" value="1"/>
</dbReference>
<dbReference type="STRING" id="871325.SAMN05444349_13713"/>
<evidence type="ECO:0000313" key="4">
    <source>
        <dbReference type="EMBL" id="SHF81517.1"/>
    </source>
</evidence>
<evidence type="ECO:0000256" key="2">
    <source>
        <dbReference type="SAM" id="SignalP"/>
    </source>
</evidence>
<dbReference type="Pfam" id="PF07715">
    <property type="entry name" value="Plug"/>
    <property type="match status" value="1"/>
</dbReference>
<dbReference type="InterPro" id="IPR039426">
    <property type="entry name" value="TonB-dep_rcpt-like"/>
</dbReference>
<comment type="similarity">
    <text evidence="1">Belongs to the TonB-dependent receptor family.</text>
</comment>
<gene>
    <name evidence="4" type="ORF">SAMN05444349_13713</name>
</gene>
<keyword evidence="5" id="KW-1185">Reference proteome</keyword>
<dbReference type="InterPro" id="IPR023997">
    <property type="entry name" value="TonB-dep_OMP_SusC/RagA_CS"/>
</dbReference>